<evidence type="ECO:0000313" key="2">
    <source>
        <dbReference type="Proteomes" id="UP000261111"/>
    </source>
</evidence>
<comment type="caution">
    <text evidence="1">The sequence shown here is derived from an EMBL/GenBank/DDBJ whole genome shotgun (WGS) entry which is preliminary data.</text>
</comment>
<name>A0A3E2WYK8_9FIRM</name>
<dbReference type="EMBL" id="QVIA01000006">
    <property type="protein sequence ID" value="RGC33418.1"/>
    <property type="molecule type" value="Genomic_DNA"/>
</dbReference>
<proteinExistence type="predicted"/>
<dbReference type="InterPro" id="IPR011004">
    <property type="entry name" value="Trimer_LpxA-like_sf"/>
</dbReference>
<reference evidence="1 2" key="1">
    <citation type="submission" date="2018-08" db="EMBL/GenBank/DDBJ databases">
        <title>A genome reference for cultivated species of the human gut microbiota.</title>
        <authorList>
            <person name="Zou Y."/>
            <person name="Xue W."/>
            <person name="Luo G."/>
        </authorList>
    </citation>
    <scope>NUCLEOTIDE SEQUENCE [LARGE SCALE GENOMIC DNA]</scope>
    <source>
        <strain evidence="1 2">AF19-21</strain>
    </source>
</reference>
<evidence type="ECO:0000313" key="1">
    <source>
        <dbReference type="EMBL" id="RGC33418.1"/>
    </source>
</evidence>
<sequence length="214" mass="23947">MEQPDSCYFKAQKKYEITKIPHPKYPWLHRIRSLVTINERVPAGTLGGFVQSEKNLSQEGKCWIYDNALCCEAAVTEKEAGLFDGAVARGDALVTGDACLYDRAVAEGRCVIRNGEVKEDARIAGFAVLSEGTIDGLSPLVAGHSNVYGEVWGLFVIKDIVLPKEELINPTEDLFIIENGQRDVLVKQKKLEPPKRYVMQQEKQKKAVKKQPER</sequence>
<dbReference type="SUPFAM" id="SSF51161">
    <property type="entry name" value="Trimeric LpxA-like enzymes"/>
    <property type="match status" value="1"/>
</dbReference>
<dbReference type="AlphaFoldDB" id="A0A3E2WYK8"/>
<evidence type="ECO:0008006" key="3">
    <source>
        <dbReference type="Google" id="ProtNLM"/>
    </source>
</evidence>
<protein>
    <recommendedName>
        <fullName evidence="3">Polymer-forming cytoskeletal protein</fullName>
    </recommendedName>
</protein>
<organism evidence="1 2">
    <name type="scientific">Hungatella hathewayi</name>
    <dbReference type="NCBI Taxonomy" id="154046"/>
    <lineage>
        <taxon>Bacteria</taxon>
        <taxon>Bacillati</taxon>
        <taxon>Bacillota</taxon>
        <taxon>Clostridia</taxon>
        <taxon>Lachnospirales</taxon>
        <taxon>Lachnospiraceae</taxon>
        <taxon>Hungatella</taxon>
    </lineage>
</organism>
<accession>A0A3E2WYK8</accession>
<dbReference type="Proteomes" id="UP000261111">
    <property type="component" value="Unassembled WGS sequence"/>
</dbReference>
<gene>
    <name evidence="1" type="ORF">DWX41_06715</name>
</gene>